<dbReference type="Gene3D" id="3.30.470.20">
    <property type="entry name" value="ATP-grasp fold, B domain"/>
    <property type="match status" value="1"/>
</dbReference>
<reference evidence="5" key="1">
    <citation type="submission" date="2016-10" db="EMBL/GenBank/DDBJ databases">
        <authorList>
            <person name="Varghese N."/>
        </authorList>
    </citation>
    <scope>NUCLEOTIDE SEQUENCE [LARGE SCALE GENOMIC DNA]</scope>
    <source>
        <strain evidence="5">DSM 45096 / BCRC 16803 / CGMCC 4.1857 / CIP 109030 / JCM 12277 / KCTC 19219 / NBRC 100920 / 33214</strain>
    </source>
</reference>
<dbReference type="GO" id="GO:0005524">
    <property type="term" value="F:ATP binding"/>
    <property type="evidence" value="ECO:0007669"/>
    <property type="project" value="UniProtKB-UniRule"/>
</dbReference>
<name>A0A1H7ZNP4_STRJI</name>
<dbReference type="SUPFAM" id="SSF56059">
    <property type="entry name" value="Glutathione synthetase ATP-binding domain-like"/>
    <property type="match status" value="1"/>
</dbReference>
<dbReference type="RefSeq" id="WP_042458050.1">
    <property type="nucleotide sequence ID" value="NZ_BBPN01000050.1"/>
</dbReference>
<dbReference type="Proteomes" id="UP000183015">
    <property type="component" value="Unassembled WGS sequence"/>
</dbReference>
<proteinExistence type="predicted"/>
<sequence>MSAAADAARAGAGAAGMLIRAGNPRRLGRPLWRSALRSAAEVGAEVLVIAPPDPELVREATAIGPRLAWHAPGDPQALVGAGLAGTGPDAEGTRPAGRGGRAGLVITSDPDSATLAAAELAEAADRYDAKPVRRLLDKAATRQLAQQAGVTVADGAVWSERDGHEQGADDVLRVGDGARAGVVVKGALAWAGHQQGRARSGAEALAAARALGRDHATHVVVESFVAGVECSLEMVRHAEGTCRTTGWSVKGRTDDERHPLYRPRVTPAYEPPARLVEAARAVLDAADYQGIADFDLVCADDDRVVLLECNPRTSWATLLHWTSRGYSSVDVALLGRRPSGAGAPQWAAEFLLPDGDGDGAEAAVAAVAQAGGWVHPVVEGLRPRGFVRAESVDALAGLTVSLAEVGGLDLAAQLDAARTAHDLVARFGGPAVPR</sequence>
<dbReference type="EMBL" id="FOAZ01000036">
    <property type="protein sequence ID" value="SEM59926.1"/>
    <property type="molecule type" value="Genomic_DNA"/>
</dbReference>
<keyword evidence="1" id="KW-0547">Nucleotide-binding</keyword>
<dbReference type="AlphaFoldDB" id="A0A1H7ZNP4"/>
<feature type="domain" description="ATP-grasp" evidence="3">
    <location>
        <begin position="142"/>
        <end position="340"/>
    </location>
</feature>
<evidence type="ECO:0000313" key="5">
    <source>
        <dbReference type="Proteomes" id="UP000183015"/>
    </source>
</evidence>
<organism evidence="4 5">
    <name type="scientific">Streptacidiphilus jiangxiensis</name>
    <dbReference type="NCBI Taxonomy" id="235985"/>
    <lineage>
        <taxon>Bacteria</taxon>
        <taxon>Bacillati</taxon>
        <taxon>Actinomycetota</taxon>
        <taxon>Actinomycetes</taxon>
        <taxon>Kitasatosporales</taxon>
        <taxon>Streptomycetaceae</taxon>
        <taxon>Streptacidiphilus</taxon>
    </lineage>
</organism>
<dbReference type="GO" id="GO:0046872">
    <property type="term" value="F:metal ion binding"/>
    <property type="evidence" value="ECO:0007669"/>
    <property type="project" value="InterPro"/>
</dbReference>
<dbReference type="STRING" id="235985.SAMN05414137_13651"/>
<dbReference type="PROSITE" id="PS50975">
    <property type="entry name" value="ATP_GRASP"/>
    <property type="match status" value="1"/>
</dbReference>
<accession>A0A1H7ZNP4</accession>
<dbReference type="OrthoDB" id="5175064at2"/>
<keyword evidence="5" id="KW-1185">Reference proteome</keyword>
<feature type="region of interest" description="Disordered" evidence="2">
    <location>
        <begin position="83"/>
        <end position="104"/>
    </location>
</feature>
<keyword evidence="1" id="KW-0067">ATP-binding</keyword>
<gene>
    <name evidence="4" type="ORF">SAMN05414137_13651</name>
</gene>
<evidence type="ECO:0000256" key="1">
    <source>
        <dbReference type="PROSITE-ProRule" id="PRU00409"/>
    </source>
</evidence>
<protein>
    <submittedName>
        <fullName evidence="4">ATP-grasp domain-containing protein</fullName>
    </submittedName>
</protein>
<evidence type="ECO:0000259" key="3">
    <source>
        <dbReference type="PROSITE" id="PS50975"/>
    </source>
</evidence>
<dbReference type="InterPro" id="IPR011761">
    <property type="entry name" value="ATP-grasp"/>
</dbReference>
<evidence type="ECO:0000313" key="4">
    <source>
        <dbReference type="EMBL" id="SEM59926.1"/>
    </source>
</evidence>
<evidence type="ECO:0000256" key="2">
    <source>
        <dbReference type="SAM" id="MobiDB-lite"/>
    </source>
</evidence>